<reference evidence="5" key="1">
    <citation type="journal article" date="2021" name="Mol. Ecol. Resour.">
        <title>Phylogenomic analyses of the genus Drosophila reveals genomic signals of climate adaptation.</title>
        <authorList>
            <person name="Li F."/>
            <person name="Rane R.V."/>
            <person name="Luria V."/>
            <person name="Xiong Z."/>
            <person name="Chen J."/>
            <person name="Li Z."/>
            <person name="Catullo R.A."/>
            <person name="Griffin P.C."/>
            <person name="Schiffer M."/>
            <person name="Pearce S."/>
            <person name="Lee S.F."/>
            <person name="McElroy K."/>
            <person name="Stocker A."/>
            <person name="Shirriffs J."/>
            <person name="Cockerell F."/>
            <person name="Coppin C."/>
            <person name="Sgro C.M."/>
            <person name="Karger A."/>
            <person name="Cain J.W."/>
            <person name="Weber J.A."/>
            <person name="Santpere G."/>
            <person name="Kirschner M.W."/>
            <person name="Hoffmann A.A."/>
            <person name="Oakeshott J.G."/>
            <person name="Zhang G."/>
        </authorList>
    </citation>
    <scope>NUCLEOTIDE SEQUENCE</scope>
    <source>
        <strain evidence="5">BGI-SZ-2011g</strain>
    </source>
</reference>
<feature type="repeat" description="WD" evidence="4">
    <location>
        <begin position="68"/>
        <end position="110"/>
    </location>
</feature>
<comment type="caution">
    <text evidence="5">The sequence shown here is derived from an EMBL/GenBank/DDBJ whole genome shotgun (WGS) entry which is preliminary data.</text>
</comment>
<keyword evidence="6" id="KW-1185">Reference proteome</keyword>
<gene>
    <name evidence="5" type="ORF">KR093_003429</name>
</gene>
<dbReference type="GO" id="GO:0000445">
    <property type="term" value="C:THO complex part of transcription export complex"/>
    <property type="evidence" value="ECO:0007669"/>
    <property type="project" value="TreeGrafter"/>
</dbReference>
<protein>
    <recommendedName>
        <fullName evidence="7">THO complex subunit 3</fullName>
    </recommendedName>
</protein>
<keyword evidence="1 4" id="KW-0853">WD repeat</keyword>
<feature type="repeat" description="WD" evidence="4">
    <location>
        <begin position="24"/>
        <end position="65"/>
    </location>
</feature>
<keyword evidence="2" id="KW-0677">Repeat</keyword>
<dbReference type="SMART" id="SM00320">
    <property type="entry name" value="WD40"/>
    <property type="match status" value="5"/>
</dbReference>
<dbReference type="EMBL" id="JAJJHW010003409">
    <property type="protein sequence ID" value="KAH8358941.1"/>
    <property type="molecule type" value="Genomic_DNA"/>
</dbReference>
<dbReference type="Gene3D" id="2.130.10.10">
    <property type="entry name" value="YVTN repeat-like/Quinoprotein amine dehydrogenase"/>
    <property type="match status" value="2"/>
</dbReference>
<dbReference type="Proteomes" id="UP001200034">
    <property type="component" value="Unassembled WGS sequence"/>
</dbReference>
<evidence type="ECO:0008006" key="7">
    <source>
        <dbReference type="Google" id="ProtNLM"/>
    </source>
</evidence>
<accession>A0AAD4JT35</accession>
<evidence type="ECO:0000256" key="2">
    <source>
        <dbReference type="ARBA" id="ARBA00022737"/>
    </source>
</evidence>
<dbReference type="PRINTS" id="PR00320">
    <property type="entry name" value="GPROTEINBRPT"/>
</dbReference>
<comment type="similarity">
    <text evidence="3">Belongs to the THOC3 family.</text>
</comment>
<dbReference type="SUPFAM" id="SSF50978">
    <property type="entry name" value="WD40 repeat-like"/>
    <property type="match status" value="1"/>
</dbReference>
<dbReference type="InterPro" id="IPR040132">
    <property type="entry name" value="Tex1/THOC3"/>
</dbReference>
<dbReference type="InterPro" id="IPR036322">
    <property type="entry name" value="WD40_repeat_dom_sf"/>
</dbReference>
<dbReference type="FunFam" id="2.130.10.10:FF:001007">
    <property type="entry name" value="THO complex subunit 3"/>
    <property type="match status" value="1"/>
</dbReference>
<dbReference type="AlphaFoldDB" id="A0AAD4JT35"/>
<name>A0AAD4JT35_9MUSC</name>
<dbReference type="InterPro" id="IPR011659">
    <property type="entry name" value="WD40"/>
</dbReference>
<dbReference type="Pfam" id="PF00400">
    <property type="entry name" value="WD40"/>
    <property type="match status" value="4"/>
</dbReference>
<dbReference type="InterPro" id="IPR015943">
    <property type="entry name" value="WD40/YVTN_repeat-like_dom_sf"/>
</dbReference>
<dbReference type="PROSITE" id="PS50082">
    <property type="entry name" value="WD_REPEATS_2"/>
    <property type="match status" value="2"/>
</dbReference>
<dbReference type="Pfam" id="PF07676">
    <property type="entry name" value="PD40"/>
    <property type="match status" value="1"/>
</dbReference>
<sequence length="339" mass="38476">MHRNEQTFEDLKSYFRSHSKIREQRPHVCKVHSVCWNANGCNLASGSFDKTVAVYTLERDRFVKSNVYRGHTGSVDQLCWHKTNPDQFATASGDKTVRIWDIRVGKCVSVTNTKGENINIAWSPDGKTIAVGNKEDLITFIDTRTNKIRVEEPFSFEVNEISWNNTNDLFFLTNGMGCIHILNYPSLEHQMTLKAHPANCICIEFGPTGEFSVLGILMRAYLVFLLGIYFATGSADAQVSLWDANELACLRMISRLEWPVRTISFSHDERLIASASEDLVIDIAYTETGERVTDIHVDASTFTVAWHPKQYLLAYACDEKDVGDRRRDMGNVKIFGFPE</sequence>
<dbReference type="InterPro" id="IPR001680">
    <property type="entry name" value="WD40_rpt"/>
</dbReference>
<evidence type="ECO:0000256" key="1">
    <source>
        <dbReference type="ARBA" id="ARBA00022574"/>
    </source>
</evidence>
<dbReference type="PANTHER" id="PTHR22839:SF0">
    <property type="entry name" value="THO COMPLEX SUBUNIT 3"/>
    <property type="match status" value="1"/>
</dbReference>
<organism evidence="5 6">
    <name type="scientific">Drosophila rubida</name>
    <dbReference type="NCBI Taxonomy" id="30044"/>
    <lineage>
        <taxon>Eukaryota</taxon>
        <taxon>Metazoa</taxon>
        <taxon>Ecdysozoa</taxon>
        <taxon>Arthropoda</taxon>
        <taxon>Hexapoda</taxon>
        <taxon>Insecta</taxon>
        <taxon>Pterygota</taxon>
        <taxon>Neoptera</taxon>
        <taxon>Endopterygota</taxon>
        <taxon>Diptera</taxon>
        <taxon>Brachycera</taxon>
        <taxon>Muscomorpha</taxon>
        <taxon>Ephydroidea</taxon>
        <taxon>Drosophilidae</taxon>
        <taxon>Drosophila</taxon>
    </lineage>
</organism>
<dbReference type="GO" id="GO:0006406">
    <property type="term" value="P:mRNA export from nucleus"/>
    <property type="evidence" value="ECO:0007669"/>
    <property type="project" value="InterPro"/>
</dbReference>
<dbReference type="PROSITE" id="PS50294">
    <property type="entry name" value="WD_REPEATS_REGION"/>
    <property type="match status" value="1"/>
</dbReference>
<evidence type="ECO:0000313" key="5">
    <source>
        <dbReference type="EMBL" id="KAH8358941.1"/>
    </source>
</evidence>
<dbReference type="InterPro" id="IPR020472">
    <property type="entry name" value="WD40_PAC1"/>
</dbReference>
<evidence type="ECO:0000256" key="4">
    <source>
        <dbReference type="PROSITE-ProRule" id="PRU00221"/>
    </source>
</evidence>
<dbReference type="PANTHER" id="PTHR22839">
    <property type="entry name" value="THO COMPLEX SUBUNIT 3 THO3"/>
    <property type="match status" value="1"/>
</dbReference>
<evidence type="ECO:0000256" key="3">
    <source>
        <dbReference type="ARBA" id="ARBA00046343"/>
    </source>
</evidence>
<proteinExistence type="inferred from homology"/>
<evidence type="ECO:0000313" key="6">
    <source>
        <dbReference type="Proteomes" id="UP001200034"/>
    </source>
</evidence>